<evidence type="ECO:0000313" key="3">
    <source>
        <dbReference type="Proteomes" id="UP000321062"/>
    </source>
</evidence>
<gene>
    <name evidence="2" type="ORF">FNA67_11185</name>
</gene>
<dbReference type="Pfam" id="PF06055">
    <property type="entry name" value="ExoD"/>
    <property type="match status" value="1"/>
</dbReference>
<dbReference type="KEGG" id="yti:FNA67_11185"/>
<proteinExistence type="predicted"/>
<dbReference type="OrthoDB" id="7949130at2"/>
<dbReference type="PIRSF" id="PIRSF033239">
    <property type="entry name" value="ExoD"/>
    <property type="match status" value="1"/>
</dbReference>
<evidence type="ECO:0000256" key="1">
    <source>
        <dbReference type="SAM" id="Phobius"/>
    </source>
</evidence>
<keyword evidence="1" id="KW-0472">Membrane</keyword>
<accession>A0A5B9DMS5</accession>
<dbReference type="PANTHER" id="PTHR41795:SF1">
    <property type="entry name" value="EXOPOLYSACCHARIDE SYNTHESIS PROTEIN"/>
    <property type="match status" value="1"/>
</dbReference>
<feature type="transmembrane region" description="Helical" evidence="1">
    <location>
        <begin position="205"/>
        <end position="224"/>
    </location>
</feature>
<feature type="transmembrane region" description="Helical" evidence="1">
    <location>
        <begin position="179"/>
        <end position="198"/>
    </location>
</feature>
<dbReference type="PANTHER" id="PTHR41795">
    <property type="entry name" value="EXOPOLYSACCHARIDE SYNTHESIS PROTEIN"/>
    <property type="match status" value="1"/>
</dbReference>
<dbReference type="InterPro" id="IPR010331">
    <property type="entry name" value="ExoD"/>
</dbReference>
<reference evidence="2 3" key="1">
    <citation type="journal article" date="2015" name="Int. J. Syst. Evol. Microbiol.">
        <title>Youhaiella tibetensis gen. nov., sp. nov., isolated from subsurface sediment.</title>
        <authorList>
            <person name="Wang Y.X."/>
            <person name="Huang F.Q."/>
            <person name="Nogi Y."/>
            <person name="Pang S.J."/>
            <person name="Wang P.K."/>
            <person name="Lv J."/>
        </authorList>
    </citation>
    <scope>NUCLEOTIDE SEQUENCE [LARGE SCALE GENOMIC DNA]</scope>
    <source>
        <strain evidence="3">fig4</strain>
    </source>
</reference>
<keyword evidence="1" id="KW-1133">Transmembrane helix</keyword>
<feature type="transmembrane region" description="Helical" evidence="1">
    <location>
        <begin position="153"/>
        <end position="173"/>
    </location>
</feature>
<protein>
    <submittedName>
        <fullName evidence="2">Exopolysaccharide biosynthesis protein</fullName>
    </submittedName>
</protein>
<dbReference type="Proteomes" id="UP000321062">
    <property type="component" value="Chromosome"/>
</dbReference>
<dbReference type="EMBL" id="CP041690">
    <property type="protein sequence ID" value="QEE20701.1"/>
    <property type="molecule type" value="Genomic_DNA"/>
</dbReference>
<keyword evidence="3" id="KW-1185">Reference proteome</keyword>
<organism evidence="2 3">
    <name type="scientific">Paradevosia tibetensis</name>
    <dbReference type="NCBI Taxonomy" id="1447062"/>
    <lineage>
        <taxon>Bacteria</taxon>
        <taxon>Pseudomonadati</taxon>
        <taxon>Pseudomonadota</taxon>
        <taxon>Alphaproteobacteria</taxon>
        <taxon>Hyphomicrobiales</taxon>
        <taxon>Devosiaceae</taxon>
        <taxon>Paradevosia</taxon>
    </lineage>
</organism>
<evidence type="ECO:0000313" key="2">
    <source>
        <dbReference type="EMBL" id="QEE20701.1"/>
    </source>
</evidence>
<sequence>MARSGSRRLAPSGIAASVVSFVPNRTPGAPLTDTTDRPLAGLLEAIAERAAKGESISVGTIQDIAGERIAGPLLFFPAMIVVSPLSLIPTLPTIVGTTVVLIASQLIAGRKTIWLPERLRRASLSPERTQKALEFLRPAVAWIEKLSKARLTFLTDGLGMRLAAFVCILVALTMPPLELVPGASTSAGSIIATFGLALTTRDGLLLLFALTLVFGGAYLLIRWLF</sequence>
<dbReference type="AlphaFoldDB" id="A0A5B9DMS5"/>
<keyword evidence="1" id="KW-0812">Transmembrane</keyword>
<name>A0A5B9DMS5_9HYPH</name>